<feature type="compositionally biased region" description="Polar residues" evidence="3">
    <location>
        <begin position="65"/>
        <end position="74"/>
    </location>
</feature>
<evidence type="ECO:0000313" key="6">
    <source>
        <dbReference type="Proteomes" id="UP000470876"/>
    </source>
</evidence>
<dbReference type="InterPro" id="IPR013149">
    <property type="entry name" value="ADH-like_C"/>
</dbReference>
<dbReference type="InterPro" id="IPR050129">
    <property type="entry name" value="Zn_alcohol_dh"/>
</dbReference>
<evidence type="ECO:0000256" key="1">
    <source>
        <dbReference type="ARBA" id="ARBA00001947"/>
    </source>
</evidence>
<keyword evidence="6" id="KW-1185">Reference proteome</keyword>
<organism evidence="5 6">
    <name type="scientific">Nocardia cyriacigeorgica</name>
    <dbReference type="NCBI Taxonomy" id="135487"/>
    <lineage>
        <taxon>Bacteria</taxon>
        <taxon>Bacillati</taxon>
        <taxon>Actinomycetota</taxon>
        <taxon>Actinomycetes</taxon>
        <taxon>Mycobacteriales</taxon>
        <taxon>Nocardiaceae</taxon>
        <taxon>Nocardia</taxon>
    </lineage>
</organism>
<protein>
    <submittedName>
        <fullName evidence="5">Zinc-binding dehydrogenase</fullName>
    </submittedName>
</protein>
<gene>
    <name evidence="5" type="ORF">GV794_05515</name>
</gene>
<dbReference type="PANTHER" id="PTHR43401">
    <property type="entry name" value="L-THREONINE 3-DEHYDROGENASE"/>
    <property type="match status" value="1"/>
</dbReference>
<feature type="compositionally biased region" description="Basic and acidic residues" evidence="3">
    <location>
        <begin position="1"/>
        <end position="18"/>
    </location>
</feature>
<dbReference type="InterPro" id="IPR036291">
    <property type="entry name" value="NAD(P)-bd_dom_sf"/>
</dbReference>
<feature type="domain" description="Alcohol dehydrogenase-like C-terminal" evidence="4">
    <location>
        <begin position="128"/>
        <end position="216"/>
    </location>
</feature>
<evidence type="ECO:0000256" key="3">
    <source>
        <dbReference type="SAM" id="MobiDB-lite"/>
    </source>
</evidence>
<comment type="cofactor">
    <cofactor evidence="1">
        <name>Zn(2+)</name>
        <dbReference type="ChEBI" id="CHEBI:29105"/>
    </cofactor>
</comment>
<reference evidence="5 6" key="1">
    <citation type="submission" date="2020-01" db="EMBL/GenBank/DDBJ databases">
        <title>Genetics and antimicrobial susceptibilities of Nocardia species isolated from the soil; a comparison with species isolated from humans.</title>
        <authorList>
            <person name="Carrasco G."/>
            <person name="Monzon S."/>
            <person name="Sansegundo M."/>
            <person name="Garcia E."/>
            <person name="Garrido N."/>
            <person name="Medina M.J."/>
            <person name="Villalon P."/>
            <person name="Ramirez-Arocha A.C."/>
            <person name="Jimenez P."/>
            <person name="Cuesta I."/>
            <person name="Valdezate S."/>
        </authorList>
    </citation>
    <scope>NUCLEOTIDE SEQUENCE [LARGE SCALE GENOMIC DNA]</scope>
    <source>
        <strain evidence="5 6">CNM20110649</strain>
    </source>
</reference>
<dbReference type="EMBL" id="JAAGUX010000006">
    <property type="protein sequence ID" value="NEW55120.1"/>
    <property type="molecule type" value="Genomic_DNA"/>
</dbReference>
<evidence type="ECO:0000259" key="4">
    <source>
        <dbReference type="Pfam" id="PF00107"/>
    </source>
</evidence>
<sequence>MHPERGDAGDGRPWDRTGPHLGRVRPHPAGDRGRAERPHPVTPDPLAEPCARRTTPSAFAAVASTARSHSTQRPGSGHDCTHRTSRRTPCWRYGYTDRGTPDWTRFPSPPFVRAWSRFVSYVPAYAGRTSVDPVAHALEVTGGRGIDASFDAAGVGTATFAPAVGTLRKGGTTVAVAMYHEAVDLDPGMLMVTEKTCTGRLAYTSEDFRAVIDAITQGRIDPTPLVTRRISLDEVMDKGLELLRGEGRDTEVKILVTQ</sequence>
<feature type="region of interest" description="Disordered" evidence="3">
    <location>
        <begin position="1"/>
        <end position="83"/>
    </location>
</feature>
<evidence type="ECO:0000313" key="5">
    <source>
        <dbReference type="EMBL" id="NEW55120.1"/>
    </source>
</evidence>
<proteinExistence type="predicted"/>
<dbReference type="PANTHER" id="PTHR43401:SF2">
    <property type="entry name" value="L-THREONINE 3-DEHYDROGENASE"/>
    <property type="match status" value="1"/>
</dbReference>
<dbReference type="Gene3D" id="3.40.50.720">
    <property type="entry name" value="NAD(P)-binding Rossmann-like Domain"/>
    <property type="match status" value="1"/>
</dbReference>
<feature type="compositionally biased region" description="Basic and acidic residues" evidence="3">
    <location>
        <begin position="28"/>
        <end position="39"/>
    </location>
</feature>
<dbReference type="Proteomes" id="UP000470876">
    <property type="component" value="Unassembled WGS sequence"/>
</dbReference>
<evidence type="ECO:0000256" key="2">
    <source>
        <dbReference type="ARBA" id="ARBA00023002"/>
    </source>
</evidence>
<dbReference type="SUPFAM" id="SSF51735">
    <property type="entry name" value="NAD(P)-binding Rossmann-fold domains"/>
    <property type="match status" value="1"/>
</dbReference>
<comment type="caution">
    <text evidence="5">The sequence shown here is derived from an EMBL/GenBank/DDBJ whole genome shotgun (WGS) entry which is preliminary data.</text>
</comment>
<keyword evidence="2" id="KW-0560">Oxidoreductase</keyword>
<dbReference type="Gene3D" id="3.90.180.10">
    <property type="entry name" value="Medium-chain alcohol dehydrogenases, catalytic domain"/>
    <property type="match status" value="1"/>
</dbReference>
<name>A0ABX0CEY5_9NOCA</name>
<accession>A0ABX0CEY5</accession>
<dbReference type="Pfam" id="PF00107">
    <property type="entry name" value="ADH_zinc_N"/>
    <property type="match status" value="1"/>
</dbReference>